<proteinExistence type="predicted"/>
<sequence length="333" mass="38747">MAGGLERYAEINAGNLPAKFQIAKRIQADKTDSLYDAHRDLKKEFLKAWHNEDTAILEEKPADYSFLHLKVDLLKEILKECVFCQRKCRVNRYERRGYCKTGAESYYSSEFLHFGEEPELVPSHTIFFNRCTFSCVFCQNWDIVCRDDIPVNPKELAYLIDIRRRQGSRNVNFVGGNPDQHAHTILEILLHVDSSLPVVWNSNMYHSVELAEIIEDVIDLWLGDFKYGNDDCAAKYSNAGNYFETVTGNFLRAKKHGELLIRHLVMPGHVECCTERIVKWVSKNLGRDTRFNLMFQYWPAYRANEYPEISRRLDRGEIKKAIKVTSIHLDNLV</sequence>
<dbReference type="InterPro" id="IPR007197">
    <property type="entry name" value="rSAM"/>
</dbReference>
<dbReference type="SFLD" id="SFLDG01099">
    <property type="entry name" value="Uncharacterised_Radical_SAM_Su"/>
    <property type="match status" value="1"/>
</dbReference>
<name>A0A0A7GGA1_GEOAI</name>
<keyword evidence="6" id="KW-0456">Lyase</keyword>
<keyword evidence="3" id="KW-0408">Iron</keyword>
<organism evidence="6 7">
    <name type="scientific">Geoglobus acetivorans</name>
    <dbReference type="NCBI Taxonomy" id="565033"/>
    <lineage>
        <taxon>Archaea</taxon>
        <taxon>Methanobacteriati</taxon>
        <taxon>Methanobacteriota</taxon>
        <taxon>Archaeoglobi</taxon>
        <taxon>Archaeoglobales</taxon>
        <taxon>Archaeoglobaceae</taxon>
        <taxon>Geoglobus</taxon>
    </lineage>
</organism>
<dbReference type="RefSeq" id="WP_052400295.1">
    <property type="nucleotide sequence ID" value="NZ_CP009552.1"/>
</dbReference>
<evidence type="ECO:0000256" key="2">
    <source>
        <dbReference type="ARBA" id="ARBA00022723"/>
    </source>
</evidence>
<keyword evidence="6" id="KW-0670">Pyruvate</keyword>
<evidence type="ECO:0000313" key="7">
    <source>
        <dbReference type="Proteomes" id="UP000030624"/>
    </source>
</evidence>
<dbReference type="AlphaFoldDB" id="A0A0A7GGA1"/>
<dbReference type="Gene3D" id="3.20.20.70">
    <property type="entry name" value="Aldolase class I"/>
    <property type="match status" value="1"/>
</dbReference>
<dbReference type="PANTHER" id="PTHR43075">
    <property type="entry name" value="FORMATE LYASE ACTIVATING ENZYME, PUTATIVE (AFU_ORTHOLOGUE AFUA_2G15630)-RELATED"/>
    <property type="match status" value="1"/>
</dbReference>
<dbReference type="EMBL" id="CP009552">
    <property type="protein sequence ID" value="AIY91110.1"/>
    <property type="molecule type" value="Genomic_DNA"/>
</dbReference>
<reference evidence="6 7" key="1">
    <citation type="journal article" date="2015" name="Appl. Environ. Microbiol.">
        <title>The Geoglobus acetivorans genome: Fe(III) reduction, acetate utilization, autotrophic growth, and degradation of aromatic compounds in a hyperthermophilic archaeon.</title>
        <authorList>
            <person name="Mardanov A.V."/>
            <person name="Slododkina G.B."/>
            <person name="Slobodkin A.I."/>
            <person name="Beletsky A.V."/>
            <person name="Gavrilov S.N."/>
            <person name="Kublanov I.V."/>
            <person name="Bonch-Osmolovskaya E.A."/>
            <person name="Skryabin K.G."/>
            <person name="Ravin N.V."/>
        </authorList>
    </citation>
    <scope>NUCLEOTIDE SEQUENCE [LARGE SCALE GENOMIC DNA]</scope>
    <source>
        <strain evidence="6 7">SBH6</strain>
    </source>
</reference>
<keyword evidence="4" id="KW-0411">Iron-sulfur</keyword>
<protein>
    <submittedName>
        <fullName evidence="6">Pyruvate formate-lyase activating enzyme</fullName>
    </submittedName>
</protein>
<dbReference type="Pfam" id="PF04055">
    <property type="entry name" value="Radical_SAM"/>
    <property type="match status" value="1"/>
</dbReference>
<dbReference type="GO" id="GO:0051536">
    <property type="term" value="F:iron-sulfur cluster binding"/>
    <property type="evidence" value="ECO:0007669"/>
    <property type="project" value="UniProtKB-KW"/>
</dbReference>
<dbReference type="PANTHER" id="PTHR43075:SF1">
    <property type="entry name" value="FORMATE LYASE ACTIVATING ENZYME, PUTATIVE (AFU_ORTHOLOGUE AFUA_2G15630)-RELATED"/>
    <property type="match status" value="1"/>
</dbReference>
<dbReference type="eggNOG" id="arCOG00934">
    <property type="taxonomic scope" value="Archaea"/>
</dbReference>
<dbReference type="InterPro" id="IPR040085">
    <property type="entry name" value="MJ0674-like"/>
</dbReference>
<evidence type="ECO:0000313" key="6">
    <source>
        <dbReference type="EMBL" id="AIY91110.1"/>
    </source>
</evidence>
<keyword evidence="2" id="KW-0479">Metal-binding</keyword>
<dbReference type="Proteomes" id="UP000030624">
    <property type="component" value="Chromosome"/>
</dbReference>
<evidence type="ECO:0000256" key="3">
    <source>
        <dbReference type="ARBA" id="ARBA00023004"/>
    </source>
</evidence>
<dbReference type="SFLD" id="SFLDS00029">
    <property type="entry name" value="Radical_SAM"/>
    <property type="match status" value="1"/>
</dbReference>
<dbReference type="GO" id="GO:0016829">
    <property type="term" value="F:lyase activity"/>
    <property type="evidence" value="ECO:0007669"/>
    <property type="project" value="UniProtKB-KW"/>
</dbReference>
<dbReference type="STRING" id="565033.GACE_2086"/>
<dbReference type="KEGG" id="gac:GACE_2086"/>
<dbReference type="InterPro" id="IPR058240">
    <property type="entry name" value="rSAM_sf"/>
</dbReference>
<keyword evidence="1" id="KW-0949">S-adenosyl-L-methionine</keyword>
<dbReference type="InterPro" id="IPR013785">
    <property type="entry name" value="Aldolase_TIM"/>
</dbReference>
<evidence type="ECO:0000259" key="5">
    <source>
        <dbReference type="Pfam" id="PF04055"/>
    </source>
</evidence>
<feature type="domain" description="Radical SAM core" evidence="5">
    <location>
        <begin position="126"/>
        <end position="281"/>
    </location>
</feature>
<gene>
    <name evidence="6" type="ORF">GACE_2086</name>
</gene>
<dbReference type="GeneID" id="24798652"/>
<dbReference type="SUPFAM" id="SSF102114">
    <property type="entry name" value="Radical SAM enzymes"/>
    <property type="match status" value="1"/>
</dbReference>
<evidence type="ECO:0000256" key="4">
    <source>
        <dbReference type="ARBA" id="ARBA00023014"/>
    </source>
</evidence>
<accession>A0A0A7GGA1</accession>
<dbReference type="HOGENOM" id="CLU_062674_0_1_2"/>
<dbReference type="GO" id="GO:0046872">
    <property type="term" value="F:metal ion binding"/>
    <property type="evidence" value="ECO:0007669"/>
    <property type="project" value="UniProtKB-KW"/>
</dbReference>
<evidence type="ECO:0000256" key="1">
    <source>
        <dbReference type="ARBA" id="ARBA00022691"/>
    </source>
</evidence>